<keyword evidence="1" id="KW-1133">Transmembrane helix</keyword>
<organism evidence="3 4">
    <name type="scientific">Undibacterium terreum</name>
    <dbReference type="NCBI Taxonomy" id="1224302"/>
    <lineage>
        <taxon>Bacteria</taxon>
        <taxon>Pseudomonadati</taxon>
        <taxon>Pseudomonadota</taxon>
        <taxon>Betaproteobacteria</taxon>
        <taxon>Burkholderiales</taxon>
        <taxon>Oxalobacteraceae</taxon>
        <taxon>Undibacterium</taxon>
    </lineage>
</organism>
<feature type="transmembrane region" description="Helical" evidence="1">
    <location>
        <begin position="154"/>
        <end position="174"/>
    </location>
</feature>
<dbReference type="EMBL" id="BMED01000001">
    <property type="protein sequence ID" value="GGC68377.1"/>
    <property type="molecule type" value="Genomic_DNA"/>
</dbReference>
<name>A0A916XG96_9BURK</name>
<feature type="transmembrane region" description="Helical" evidence="1">
    <location>
        <begin position="367"/>
        <end position="389"/>
    </location>
</feature>
<proteinExistence type="predicted"/>
<evidence type="ECO:0000259" key="2">
    <source>
        <dbReference type="Pfam" id="PF13240"/>
    </source>
</evidence>
<reference evidence="3" key="2">
    <citation type="submission" date="2020-09" db="EMBL/GenBank/DDBJ databases">
        <authorList>
            <person name="Sun Q."/>
            <person name="Zhou Y."/>
        </authorList>
    </citation>
    <scope>NUCLEOTIDE SEQUENCE</scope>
    <source>
        <strain evidence="3">CGMCC 1.10998</strain>
    </source>
</reference>
<comment type="caution">
    <text evidence="3">The sequence shown here is derived from an EMBL/GenBank/DDBJ whole genome shotgun (WGS) entry which is preliminary data.</text>
</comment>
<feature type="transmembrane region" description="Helical" evidence="1">
    <location>
        <begin position="401"/>
        <end position="419"/>
    </location>
</feature>
<evidence type="ECO:0000313" key="4">
    <source>
        <dbReference type="Proteomes" id="UP000637423"/>
    </source>
</evidence>
<reference evidence="3" key="1">
    <citation type="journal article" date="2014" name="Int. J. Syst. Evol. Microbiol.">
        <title>Complete genome sequence of Corynebacterium casei LMG S-19264T (=DSM 44701T), isolated from a smear-ripened cheese.</title>
        <authorList>
            <consortium name="US DOE Joint Genome Institute (JGI-PGF)"/>
            <person name="Walter F."/>
            <person name="Albersmeier A."/>
            <person name="Kalinowski J."/>
            <person name="Ruckert C."/>
        </authorList>
    </citation>
    <scope>NUCLEOTIDE SEQUENCE</scope>
    <source>
        <strain evidence="3">CGMCC 1.10998</strain>
    </source>
</reference>
<feature type="domain" description="Zinc-ribbon" evidence="2">
    <location>
        <begin position="585"/>
        <end position="607"/>
    </location>
</feature>
<evidence type="ECO:0000256" key="1">
    <source>
        <dbReference type="SAM" id="Phobius"/>
    </source>
</evidence>
<feature type="transmembrane region" description="Helical" evidence="1">
    <location>
        <begin position="23"/>
        <end position="43"/>
    </location>
</feature>
<sequence length="611" mass="65214">MSYEFNPESQVFEFPNPYKVENTALICSGAVMLLAGGLTMILVRERLSHGMDGRAVAVLGISVLLLLLGIGLLARAFTRLRYFFGRNRPANLAPVLPQDKDGDSAAAAAYKETLRQNAITYPEPKGPLNGLLYSWLPNLIFAPGVIQRTAQTQFYNFLSLAATFISFLICWLLLGKDSANGWIGLVYGAFAFFQIMRPMMQKHRAPAGGAVTDAVQVGIGSLIVLIILAVLGPVLLGMASPHLSDLGELSINGVLCVALVCALAGCAVFGLALKNQLQAAPQAVGSARVTETLTMNAHPNKLMEELDRMLMTRWFSRIPNRRYTHKTPTVIGAQGKFTAEMLEETQPRPQPNRIASGIGHALSSPQFFWLTALTGLATVYLFVGAFAAILACRNILGAEPVVTAIAFALSQIAVGIFCYSASHALWGRFDFVSELIWVDISGSYESANVHLGNQLSSNVQTTKNVINIESMTMRVWVSEIDTVIFGKDEARQLIGMRGLQAVADELASTLKGFGETRSMVVAPTSSQDLDRANKVGAMNKLMGGQQDVAGGERLAAAILTASATPTPAGAASEIAAPSYTAKARFCSHCGAEASSNAKFCGNCGTALGNPA</sequence>
<keyword evidence="4" id="KW-1185">Reference proteome</keyword>
<dbReference type="InterPro" id="IPR026870">
    <property type="entry name" value="Zinc_ribbon_dom"/>
</dbReference>
<gene>
    <name evidence="3" type="ORF">GCM10011396_14250</name>
</gene>
<accession>A0A916XG96</accession>
<keyword evidence="1" id="KW-0472">Membrane</keyword>
<dbReference type="RefSeq" id="WP_188565222.1">
    <property type="nucleotide sequence ID" value="NZ_BMED01000001.1"/>
</dbReference>
<feature type="transmembrane region" description="Helical" evidence="1">
    <location>
        <begin position="180"/>
        <end position="196"/>
    </location>
</feature>
<dbReference type="AlphaFoldDB" id="A0A916XG96"/>
<feature type="transmembrane region" description="Helical" evidence="1">
    <location>
        <begin position="217"/>
        <end position="239"/>
    </location>
</feature>
<evidence type="ECO:0000313" key="3">
    <source>
        <dbReference type="EMBL" id="GGC68377.1"/>
    </source>
</evidence>
<keyword evidence="1" id="KW-0812">Transmembrane</keyword>
<feature type="transmembrane region" description="Helical" evidence="1">
    <location>
        <begin position="130"/>
        <end position="147"/>
    </location>
</feature>
<dbReference type="Pfam" id="PF13240">
    <property type="entry name" value="Zn_Ribbon_1"/>
    <property type="match status" value="1"/>
</dbReference>
<dbReference type="Proteomes" id="UP000637423">
    <property type="component" value="Unassembled WGS sequence"/>
</dbReference>
<feature type="transmembrane region" description="Helical" evidence="1">
    <location>
        <begin position="251"/>
        <end position="273"/>
    </location>
</feature>
<protein>
    <recommendedName>
        <fullName evidence="2">Zinc-ribbon domain-containing protein</fullName>
    </recommendedName>
</protein>
<feature type="transmembrane region" description="Helical" evidence="1">
    <location>
        <begin position="55"/>
        <end position="77"/>
    </location>
</feature>